<protein>
    <submittedName>
        <fullName evidence="2">Lycopene beta-cyclase CrtY</fullName>
        <ecNumber evidence="2">5.5.1.19</ecNumber>
    </submittedName>
</protein>
<dbReference type="Pfam" id="PF05834">
    <property type="entry name" value="Lycopene_cycl"/>
    <property type="match status" value="1"/>
</dbReference>
<comment type="similarity">
    <text evidence="1">Belongs to the lycopene cyclase family.</text>
</comment>
<dbReference type="RefSeq" id="WP_221430376.1">
    <property type="nucleotide sequence ID" value="NZ_CP081294.1"/>
</dbReference>
<evidence type="ECO:0000313" key="2">
    <source>
        <dbReference type="EMBL" id="QZD94631.1"/>
    </source>
</evidence>
<dbReference type="NCBIfam" id="TIGR01789">
    <property type="entry name" value="lycopene_cycl"/>
    <property type="match status" value="1"/>
</dbReference>
<dbReference type="NCBIfam" id="TIGR01790">
    <property type="entry name" value="carotene-cycl"/>
    <property type="match status" value="1"/>
</dbReference>
<dbReference type="EMBL" id="CP081294">
    <property type="protein sequence ID" value="QZD94631.1"/>
    <property type="molecule type" value="Genomic_DNA"/>
</dbReference>
<proteinExistence type="inferred from homology"/>
<accession>A0ABX9A042</accession>
<dbReference type="InterPro" id="IPR010108">
    <property type="entry name" value="Lycopene_cyclase_b/e"/>
</dbReference>
<dbReference type="SUPFAM" id="SSF51905">
    <property type="entry name" value="FAD/NAD(P)-binding domain"/>
    <property type="match status" value="1"/>
</dbReference>
<dbReference type="InterPro" id="IPR036188">
    <property type="entry name" value="FAD/NAD-bd_sf"/>
</dbReference>
<keyword evidence="2" id="KW-0413">Isomerase</keyword>
<gene>
    <name evidence="2" type="primary">crtY</name>
    <name evidence="2" type="ORF">K3136_11100</name>
</gene>
<keyword evidence="3" id="KW-1185">Reference proteome</keyword>
<evidence type="ECO:0000256" key="1">
    <source>
        <dbReference type="ARBA" id="ARBA00006599"/>
    </source>
</evidence>
<organism evidence="2 3">
    <name type="scientific">Qipengyuania gelatinilytica</name>
    <dbReference type="NCBI Taxonomy" id="2867231"/>
    <lineage>
        <taxon>Bacteria</taxon>
        <taxon>Pseudomonadati</taxon>
        <taxon>Pseudomonadota</taxon>
        <taxon>Alphaproteobacteria</taxon>
        <taxon>Sphingomonadales</taxon>
        <taxon>Erythrobacteraceae</taxon>
        <taxon>Qipengyuania</taxon>
    </lineage>
</organism>
<reference evidence="2 3" key="1">
    <citation type="submission" date="2021-08" db="EMBL/GenBank/DDBJ databases">
        <title>Comparative Genomics Analysis of the Genus Qipengyuania Reveals Extensive Genetic Diversity and Metabolic Versatility, Including the Description of Fifteen Novel Species.</title>
        <authorList>
            <person name="Liu Y."/>
        </authorList>
    </citation>
    <scope>NUCLEOTIDE SEQUENCE [LARGE SCALE GENOMIC DNA]</scope>
    <source>
        <strain evidence="2 3">1NDH1</strain>
    </source>
</reference>
<dbReference type="Gene3D" id="3.50.50.60">
    <property type="entry name" value="FAD/NAD(P)-binding domain"/>
    <property type="match status" value="2"/>
</dbReference>
<evidence type="ECO:0000313" key="3">
    <source>
        <dbReference type="Proteomes" id="UP000824321"/>
    </source>
</evidence>
<dbReference type="EC" id="5.5.1.19" evidence="2"/>
<dbReference type="InterPro" id="IPR008461">
    <property type="entry name" value="CrtY"/>
</dbReference>
<dbReference type="Proteomes" id="UP000824321">
    <property type="component" value="Chromosome"/>
</dbReference>
<sequence length="388" mass="42463">MPDIAIIGGGLAGGLTALAITRAAPQLSVRLFEAGDSFGGNHRWSWFEGDLDPRETALLDPFHKTQWSGGNEVRFPAHERRLEGNYRSLDSRDFDAALRRLLPQEAIRTGSRVVGLDGQGVTLESGERIAAKAVIDCRDAVPSEHLEGGWQVFLGQHLRTAEPHGIDRPVIMDAAVDQPGAYRFVYLLPLGADEIFVEDTYYADSPVLDAPELRERIAVYCAEKGWRTETLHEETGVLPVITGGDFSAYRASLASPGVALAGARGGFVHPLTSYTLPIAAENALAIAGACAKDLSSLPDFVEERAYAHWKRTAYYRLLGKMLFEAAKPAERYRVFERFYRLPEPLISRFYAARSTPLDKLRILTGKPPVPVGRAIKALLGKGAPLVQG</sequence>
<dbReference type="GO" id="GO:0016853">
    <property type="term" value="F:isomerase activity"/>
    <property type="evidence" value="ECO:0007669"/>
    <property type="project" value="UniProtKB-KW"/>
</dbReference>
<name>A0ABX9A042_9SPHN</name>